<name>A0ABP7LUA9_9ACTN</name>
<comment type="caution">
    <text evidence="1">The sequence shown here is derived from an EMBL/GenBank/DDBJ whole genome shotgun (WGS) entry which is preliminary data.</text>
</comment>
<dbReference type="EMBL" id="BAAAZA010000068">
    <property type="protein sequence ID" value="GAA3907178.1"/>
    <property type="molecule type" value="Genomic_DNA"/>
</dbReference>
<reference evidence="2" key="1">
    <citation type="journal article" date="2019" name="Int. J. Syst. Evol. Microbiol.">
        <title>The Global Catalogue of Microorganisms (GCM) 10K type strain sequencing project: providing services to taxonomists for standard genome sequencing and annotation.</title>
        <authorList>
            <consortium name="The Broad Institute Genomics Platform"/>
            <consortium name="The Broad Institute Genome Sequencing Center for Infectious Disease"/>
            <person name="Wu L."/>
            <person name="Ma J."/>
        </authorList>
    </citation>
    <scope>NUCLEOTIDE SEQUENCE [LARGE SCALE GENOMIC DNA]</scope>
    <source>
        <strain evidence="2">JCM 16578</strain>
    </source>
</reference>
<dbReference type="Proteomes" id="UP001501563">
    <property type="component" value="Unassembled WGS sequence"/>
</dbReference>
<evidence type="ECO:0000313" key="2">
    <source>
        <dbReference type="Proteomes" id="UP001501563"/>
    </source>
</evidence>
<keyword evidence="2" id="KW-1185">Reference proteome</keyword>
<accession>A0ABP7LUA9</accession>
<evidence type="ECO:0008006" key="3">
    <source>
        <dbReference type="Google" id="ProtNLM"/>
    </source>
</evidence>
<evidence type="ECO:0000313" key="1">
    <source>
        <dbReference type="EMBL" id="GAA3907178.1"/>
    </source>
</evidence>
<sequence>MSSGQVGSVRELSDRLAETGLVLHNFPVEKARSCQNKRLDQEEPMLDELLDHAADWAETVAPWTGVNYGLRLARDIVRYGTLLWITRGCTPRERALAFAAMHRPRQGWRRRR</sequence>
<protein>
    <recommendedName>
        <fullName evidence="3">Transposase</fullName>
    </recommendedName>
</protein>
<gene>
    <name evidence="1" type="ORF">GCM10022207_90790</name>
</gene>
<organism evidence="1 2">
    <name type="scientific">Streptomyces lannensis</name>
    <dbReference type="NCBI Taxonomy" id="766498"/>
    <lineage>
        <taxon>Bacteria</taxon>
        <taxon>Bacillati</taxon>
        <taxon>Actinomycetota</taxon>
        <taxon>Actinomycetes</taxon>
        <taxon>Kitasatosporales</taxon>
        <taxon>Streptomycetaceae</taxon>
        <taxon>Streptomyces</taxon>
    </lineage>
</organism>
<proteinExistence type="predicted"/>